<dbReference type="Pfam" id="PF02931">
    <property type="entry name" value="Neur_chan_LBD"/>
    <property type="match status" value="1"/>
</dbReference>
<evidence type="ECO:0000256" key="5">
    <source>
        <dbReference type="RuleBase" id="RU000687"/>
    </source>
</evidence>
<dbReference type="GO" id="GO:0004888">
    <property type="term" value="F:transmembrane signaling receptor activity"/>
    <property type="evidence" value="ECO:0007669"/>
    <property type="project" value="InterPro"/>
</dbReference>
<keyword evidence="2 5" id="KW-0812">Transmembrane</keyword>
<feature type="transmembrane region" description="Helical" evidence="5">
    <location>
        <begin position="209"/>
        <end position="231"/>
    </location>
</feature>
<keyword evidence="3 5" id="KW-1133">Transmembrane helix</keyword>
<dbReference type="InterPro" id="IPR036719">
    <property type="entry name" value="Neuro-gated_channel_TM_sf"/>
</dbReference>
<dbReference type="GO" id="GO:0005230">
    <property type="term" value="F:extracellular ligand-gated monoatomic ion channel activity"/>
    <property type="evidence" value="ECO:0007669"/>
    <property type="project" value="InterPro"/>
</dbReference>
<protein>
    <recommendedName>
        <fullName evidence="6">Neurotransmitter-gated ion-channel ligand-binding domain-containing protein</fullName>
    </recommendedName>
</protein>
<comment type="caution">
    <text evidence="7">The sequence shown here is derived from an EMBL/GenBank/DDBJ whole genome shotgun (WGS) entry which is preliminary data.</text>
</comment>
<comment type="subcellular location">
    <subcellularLocation>
        <location evidence="1">Membrane</location>
        <topology evidence="1">Multi-pass membrane protein</topology>
    </subcellularLocation>
</comment>
<dbReference type="Proteomes" id="UP001176961">
    <property type="component" value="Unassembled WGS sequence"/>
</dbReference>
<dbReference type="GO" id="GO:0016020">
    <property type="term" value="C:membrane"/>
    <property type="evidence" value="ECO:0007669"/>
    <property type="project" value="UniProtKB-SubCell"/>
</dbReference>
<feature type="domain" description="Neurotransmitter-gated ion-channel ligand-binding" evidence="6">
    <location>
        <begin position="10"/>
        <end position="121"/>
    </location>
</feature>
<dbReference type="InterPro" id="IPR036734">
    <property type="entry name" value="Neur_chan_lig-bd_sf"/>
</dbReference>
<evidence type="ECO:0000256" key="1">
    <source>
        <dbReference type="ARBA" id="ARBA00004141"/>
    </source>
</evidence>
<dbReference type="EMBL" id="CATQJL010000305">
    <property type="protein sequence ID" value="CAJ0604103.1"/>
    <property type="molecule type" value="Genomic_DNA"/>
</dbReference>
<dbReference type="PANTHER" id="PTHR18945">
    <property type="entry name" value="NEUROTRANSMITTER GATED ION CHANNEL"/>
    <property type="match status" value="1"/>
</dbReference>
<evidence type="ECO:0000256" key="3">
    <source>
        <dbReference type="ARBA" id="ARBA00022989"/>
    </source>
</evidence>
<keyword evidence="5" id="KW-0407">Ion channel</keyword>
<feature type="transmembrane region" description="Helical" evidence="5">
    <location>
        <begin position="179"/>
        <end position="203"/>
    </location>
</feature>
<dbReference type="Gene3D" id="1.20.58.390">
    <property type="entry name" value="Neurotransmitter-gated ion-channel transmembrane domain"/>
    <property type="match status" value="1"/>
</dbReference>
<dbReference type="AlphaFoldDB" id="A0AA36H5T8"/>
<proteinExistence type="inferred from homology"/>
<accession>A0AA36H5T8</accession>
<organism evidence="7 8">
    <name type="scientific">Cylicocyclus nassatus</name>
    <name type="common">Nematode worm</name>
    <dbReference type="NCBI Taxonomy" id="53992"/>
    <lineage>
        <taxon>Eukaryota</taxon>
        <taxon>Metazoa</taxon>
        <taxon>Ecdysozoa</taxon>
        <taxon>Nematoda</taxon>
        <taxon>Chromadorea</taxon>
        <taxon>Rhabditida</taxon>
        <taxon>Rhabditina</taxon>
        <taxon>Rhabditomorpha</taxon>
        <taxon>Strongyloidea</taxon>
        <taxon>Strongylidae</taxon>
        <taxon>Cylicocyclus</taxon>
    </lineage>
</organism>
<name>A0AA36H5T8_CYLNA</name>
<gene>
    <name evidence="7" type="ORF">CYNAS_LOCUS16086</name>
</gene>
<dbReference type="PROSITE" id="PS00236">
    <property type="entry name" value="NEUROTR_ION_CHANNEL"/>
    <property type="match status" value="1"/>
</dbReference>
<feature type="transmembrane region" description="Helical" evidence="5">
    <location>
        <begin position="243"/>
        <end position="264"/>
    </location>
</feature>
<evidence type="ECO:0000313" key="7">
    <source>
        <dbReference type="EMBL" id="CAJ0604103.1"/>
    </source>
</evidence>
<dbReference type="SUPFAM" id="SSF90112">
    <property type="entry name" value="Neurotransmitter-gated ion-channel transmembrane pore"/>
    <property type="match status" value="1"/>
</dbReference>
<keyword evidence="5" id="KW-0406">Ion transport</keyword>
<reference evidence="7" key="1">
    <citation type="submission" date="2023-07" db="EMBL/GenBank/DDBJ databases">
        <authorList>
            <consortium name="CYATHOMIX"/>
        </authorList>
    </citation>
    <scope>NUCLEOTIDE SEQUENCE</scope>
    <source>
        <strain evidence="7">N/A</strain>
    </source>
</reference>
<dbReference type="InterPro" id="IPR006202">
    <property type="entry name" value="Neur_chan_lig-bd"/>
</dbReference>
<dbReference type="Gene3D" id="2.70.170.10">
    <property type="entry name" value="Neurotransmitter-gated ion-channel ligand-binding domain"/>
    <property type="match status" value="1"/>
</dbReference>
<evidence type="ECO:0000259" key="6">
    <source>
        <dbReference type="Pfam" id="PF02931"/>
    </source>
</evidence>
<comment type="caution">
    <text evidence="5">Lacks conserved residue(s) required for the propagation of feature annotation.</text>
</comment>
<sequence>MTVNISLNSATLLFVYWTDARLAWNPIDYDEITELLINRNFIWRPNIAILQSTSVSNTRNPDLQQAHVSKTLCVSYVRYQLKVHSNGDISVFVSHVVSISCVLSFKSFPFDSQMCAVTFEADDFFLPAVWINMAINFIGSNEWTIDDVTSKDVIYHVIESGFDSFMGKLTFHFRRNAQAYVFTIVLPSFVIALISLLGMFWSNFNETDYLAKVGCGLSAILALCSILQISQQSMPKTKELPSLTLYIMVNLLLVVVAMLIVVMASKP</sequence>
<keyword evidence="8" id="KW-1185">Reference proteome</keyword>
<evidence type="ECO:0000256" key="2">
    <source>
        <dbReference type="ARBA" id="ARBA00022692"/>
    </source>
</evidence>
<dbReference type="InterPro" id="IPR038050">
    <property type="entry name" value="Neuro_actylchol_rec"/>
</dbReference>
<dbReference type="InterPro" id="IPR006201">
    <property type="entry name" value="Neur_channel"/>
</dbReference>
<dbReference type="CDD" id="cd18989">
    <property type="entry name" value="LGIC_ECD_cation"/>
    <property type="match status" value="1"/>
</dbReference>
<keyword evidence="5" id="KW-0813">Transport</keyword>
<dbReference type="SUPFAM" id="SSF63712">
    <property type="entry name" value="Nicotinic receptor ligand binding domain-like"/>
    <property type="match status" value="1"/>
</dbReference>
<evidence type="ECO:0000313" key="8">
    <source>
        <dbReference type="Proteomes" id="UP001176961"/>
    </source>
</evidence>
<keyword evidence="4 5" id="KW-0472">Membrane</keyword>
<dbReference type="PRINTS" id="PR00252">
    <property type="entry name" value="NRIONCHANNEL"/>
</dbReference>
<dbReference type="InterPro" id="IPR018000">
    <property type="entry name" value="Neurotransmitter_ion_chnl_CS"/>
</dbReference>
<evidence type="ECO:0000256" key="4">
    <source>
        <dbReference type="ARBA" id="ARBA00023136"/>
    </source>
</evidence>
<comment type="similarity">
    <text evidence="5">Belongs to the ligand-gated ion channel (TC 1.A.9) family.</text>
</comment>